<dbReference type="InterPro" id="IPR010970">
    <property type="entry name" value="Cys_dSase_SufS"/>
</dbReference>
<evidence type="ECO:0000256" key="1">
    <source>
        <dbReference type="ARBA" id="ARBA00001933"/>
    </source>
</evidence>
<dbReference type="InterPro" id="IPR000192">
    <property type="entry name" value="Aminotrans_V_dom"/>
</dbReference>
<dbReference type="InterPro" id="IPR015422">
    <property type="entry name" value="PyrdxlP-dep_Trfase_small"/>
</dbReference>
<dbReference type="GO" id="GO:0006534">
    <property type="term" value="P:cysteine metabolic process"/>
    <property type="evidence" value="ECO:0007669"/>
    <property type="project" value="InterPro"/>
</dbReference>
<dbReference type="GO" id="GO:0031071">
    <property type="term" value="F:cysteine desulfurase activity"/>
    <property type="evidence" value="ECO:0007669"/>
    <property type="project" value="UniProtKB-EC"/>
</dbReference>
<dbReference type="SUPFAM" id="SSF53383">
    <property type="entry name" value="PLP-dependent transferases"/>
    <property type="match status" value="1"/>
</dbReference>
<sequence>MTLNELEQAVAEPRTHADRSDWTWEQIRAEFPVLRQSIDGHPLSYLDNAASSQMPQEVIDRLTWYQSAEHSNVHRGVHTLSQKATDAYEKAREKVARFINAPDSAQCIFTRGATEGVNLVMHGWGRKFVEEGDEIIVTALEHHANIVPWQMLCEEKGATLKVIPMTDAGELVVDELPTLLSDKTKMVCVSHVSNALGTVNPVEDIIEQAHAHGVPVLVDGCQAVPHMKVDVQALDADFYVFSGHKMCGPTGIGILYGKRELLEAMNPFMGGGDMIRTVTFEKTEYAPIPHKFEAGTPSILAVVGLGAAIDYLESIGMDRIARREAELLEYATQRIEELDFIRILGTAPNKASVISFEVLGVHPHDVGTILDTEGVAIRAGHHCAQPVMDRLGVPATARASLAFYNNKDDVDALIGALQTVKDIFG</sequence>
<dbReference type="PANTHER" id="PTHR43586">
    <property type="entry name" value="CYSTEINE DESULFURASE"/>
    <property type="match status" value="1"/>
</dbReference>
<dbReference type="GO" id="GO:0030170">
    <property type="term" value="F:pyridoxal phosphate binding"/>
    <property type="evidence" value="ECO:0007669"/>
    <property type="project" value="InterPro"/>
</dbReference>
<dbReference type="Gene3D" id="3.90.1150.10">
    <property type="entry name" value="Aspartate Aminotransferase, domain 1"/>
    <property type="match status" value="1"/>
</dbReference>
<dbReference type="RefSeq" id="WP_141201110.1">
    <property type="nucleotide sequence ID" value="NZ_CP041186.1"/>
</dbReference>
<accession>A0A4Y6Q275</accession>
<dbReference type="PANTHER" id="PTHR43586:SF8">
    <property type="entry name" value="CYSTEINE DESULFURASE 1, CHLOROPLASTIC"/>
    <property type="match status" value="1"/>
</dbReference>
<dbReference type="InterPro" id="IPR015421">
    <property type="entry name" value="PyrdxlP-dep_Trfase_major"/>
</dbReference>
<dbReference type="InterPro" id="IPR015424">
    <property type="entry name" value="PyrdxlP-dep_Trfase"/>
</dbReference>
<evidence type="ECO:0000256" key="6">
    <source>
        <dbReference type="ARBA" id="ARBA00050776"/>
    </source>
</evidence>
<comment type="catalytic activity">
    <reaction evidence="6">
        <text>(sulfur carrier)-H + L-cysteine = (sulfur carrier)-SH + L-alanine</text>
        <dbReference type="Rhea" id="RHEA:43892"/>
        <dbReference type="Rhea" id="RHEA-COMP:14737"/>
        <dbReference type="Rhea" id="RHEA-COMP:14739"/>
        <dbReference type="ChEBI" id="CHEBI:29917"/>
        <dbReference type="ChEBI" id="CHEBI:35235"/>
        <dbReference type="ChEBI" id="CHEBI:57972"/>
        <dbReference type="ChEBI" id="CHEBI:64428"/>
        <dbReference type="EC" id="2.8.1.7"/>
    </reaction>
</comment>
<evidence type="ECO:0000259" key="7">
    <source>
        <dbReference type="Pfam" id="PF00266"/>
    </source>
</evidence>
<dbReference type="AlphaFoldDB" id="A0A4Y6Q275"/>
<evidence type="ECO:0000313" key="8">
    <source>
        <dbReference type="EMBL" id="QDG54666.1"/>
    </source>
</evidence>
<evidence type="ECO:0000256" key="4">
    <source>
        <dbReference type="ARBA" id="ARBA00022679"/>
    </source>
</evidence>
<name>A0A4Y6Q275_PERCE</name>
<dbReference type="EC" id="2.8.1.7" evidence="3"/>
<accession>A0A5B8YGG5</accession>
<dbReference type="InterPro" id="IPR016454">
    <property type="entry name" value="Cysteine_dSase"/>
</dbReference>
<dbReference type="Pfam" id="PF00266">
    <property type="entry name" value="Aminotran_5"/>
    <property type="match status" value="1"/>
</dbReference>
<feature type="domain" description="Aminotransferase class V" evidence="7">
    <location>
        <begin position="45"/>
        <end position="413"/>
    </location>
</feature>
<evidence type="ECO:0000256" key="5">
    <source>
        <dbReference type="ARBA" id="ARBA00022898"/>
    </source>
</evidence>
<reference evidence="8 9" key="1">
    <citation type="submission" date="2019-06" db="EMBL/GenBank/DDBJ databases">
        <title>Persicimonas caeni gen. nov., sp. nov., a predatory bacterium isolated from solar saltern.</title>
        <authorList>
            <person name="Wang S."/>
        </authorList>
    </citation>
    <scope>NUCLEOTIDE SEQUENCE [LARGE SCALE GENOMIC DNA]</scope>
    <source>
        <strain evidence="8 9">YN101</strain>
    </source>
</reference>
<dbReference type="EMBL" id="CP041186">
    <property type="protein sequence ID" value="QDG54666.1"/>
    <property type="molecule type" value="Genomic_DNA"/>
</dbReference>
<dbReference type="PIRSF" id="PIRSF005572">
    <property type="entry name" value="NifS"/>
    <property type="match status" value="1"/>
</dbReference>
<dbReference type="OrthoDB" id="9808002at2"/>
<organism evidence="8 9">
    <name type="scientific">Persicimonas caeni</name>
    <dbReference type="NCBI Taxonomy" id="2292766"/>
    <lineage>
        <taxon>Bacteria</taxon>
        <taxon>Deltaproteobacteria</taxon>
        <taxon>Bradymonadales</taxon>
        <taxon>Bradymonadaceae</taxon>
        <taxon>Persicimonas</taxon>
    </lineage>
</organism>
<protein>
    <recommendedName>
        <fullName evidence="3">cysteine desulfurase</fullName>
        <ecNumber evidence="3">2.8.1.7</ecNumber>
    </recommendedName>
</protein>
<dbReference type="Gene3D" id="3.40.640.10">
    <property type="entry name" value="Type I PLP-dependent aspartate aminotransferase-like (Major domain)"/>
    <property type="match status" value="1"/>
</dbReference>
<evidence type="ECO:0000256" key="3">
    <source>
        <dbReference type="ARBA" id="ARBA00012239"/>
    </source>
</evidence>
<keyword evidence="4" id="KW-0808">Transferase</keyword>
<evidence type="ECO:0000256" key="2">
    <source>
        <dbReference type="ARBA" id="ARBA00010447"/>
    </source>
</evidence>
<evidence type="ECO:0000313" key="9">
    <source>
        <dbReference type="Proteomes" id="UP000315995"/>
    </source>
</evidence>
<gene>
    <name evidence="8" type="ORF">FIV42_29165</name>
</gene>
<keyword evidence="9" id="KW-1185">Reference proteome</keyword>
<dbReference type="NCBIfam" id="TIGR01979">
    <property type="entry name" value="sufS"/>
    <property type="match status" value="1"/>
</dbReference>
<dbReference type="CDD" id="cd06453">
    <property type="entry name" value="SufS_like"/>
    <property type="match status" value="1"/>
</dbReference>
<dbReference type="Proteomes" id="UP000315995">
    <property type="component" value="Chromosome"/>
</dbReference>
<keyword evidence="5" id="KW-0663">Pyridoxal phosphate</keyword>
<comment type="cofactor">
    <cofactor evidence="1">
        <name>pyridoxal 5'-phosphate</name>
        <dbReference type="ChEBI" id="CHEBI:597326"/>
    </cofactor>
</comment>
<comment type="similarity">
    <text evidence="2">Belongs to the class-V pyridoxal-phosphate-dependent aminotransferase family. Csd subfamily.</text>
</comment>
<proteinExistence type="inferred from homology"/>